<accession>A0ABY8IQL7</accession>
<gene>
    <name evidence="2" type="ORF">PR018_19435</name>
</gene>
<dbReference type="EMBL" id="CP117268">
    <property type="protein sequence ID" value="WFS25740.1"/>
    <property type="molecule type" value="Genomic_DNA"/>
</dbReference>
<dbReference type="Gene3D" id="1.10.260.40">
    <property type="entry name" value="lambda repressor-like DNA-binding domains"/>
    <property type="match status" value="1"/>
</dbReference>
<dbReference type="RefSeq" id="WP_142832380.1">
    <property type="nucleotide sequence ID" value="NZ_CP117268.1"/>
</dbReference>
<dbReference type="Proteomes" id="UP000318939">
    <property type="component" value="Plasmid unnamed1"/>
</dbReference>
<dbReference type="CDD" id="cd00093">
    <property type="entry name" value="HTH_XRE"/>
    <property type="match status" value="1"/>
</dbReference>
<feature type="domain" description="HTH cro/C1-type" evidence="1">
    <location>
        <begin position="26"/>
        <end position="58"/>
    </location>
</feature>
<dbReference type="Pfam" id="PF01381">
    <property type="entry name" value="HTH_3"/>
    <property type="match status" value="1"/>
</dbReference>
<keyword evidence="2" id="KW-0614">Plasmid</keyword>
<dbReference type="PROSITE" id="PS50943">
    <property type="entry name" value="HTH_CROC1"/>
    <property type="match status" value="1"/>
</dbReference>
<dbReference type="InterPro" id="IPR010982">
    <property type="entry name" value="Lambda_DNA-bd_dom_sf"/>
</dbReference>
<evidence type="ECO:0000259" key="1">
    <source>
        <dbReference type="PROSITE" id="PS50943"/>
    </source>
</evidence>
<evidence type="ECO:0000313" key="3">
    <source>
        <dbReference type="Proteomes" id="UP000318939"/>
    </source>
</evidence>
<reference evidence="2 3" key="2">
    <citation type="journal article" date="2023" name="MicrobiologyOpen">
        <title>Genomics of the tumorigenes clade of the family Rhizobiaceae and description of Rhizobium rhododendri sp. nov.</title>
        <authorList>
            <person name="Kuzmanovic N."/>
            <person name="diCenzo G.C."/>
            <person name="Bunk B."/>
            <person name="Sproeer C."/>
            <person name="Fruehling A."/>
            <person name="Neumann-Schaal M."/>
            <person name="Overmann J."/>
            <person name="Smalla K."/>
        </authorList>
    </citation>
    <scope>NUCLEOTIDE SEQUENCE [LARGE SCALE GENOMIC DNA]</scope>
    <source>
        <strain evidence="3">rho-6.2</strain>
        <plasmid evidence="2 3">unnamed1</plasmid>
    </source>
</reference>
<dbReference type="SMART" id="SM00530">
    <property type="entry name" value="HTH_XRE"/>
    <property type="match status" value="1"/>
</dbReference>
<sequence length="113" mass="12348">MAENANSFLSLSLTSRSALQLLASEIQAARKLRGWTEADLAKRTGCSRLTIRAIEAGKPTVAVGYIFEAATMVGLALFGGPFETKARLSETKTKLELLPARVRHQKPELKDDF</sequence>
<geneLocation type="plasmid" evidence="2 3">
    <name>unnamed1</name>
</geneLocation>
<dbReference type="SUPFAM" id="SSF47413">
    <property type="entry name" value="lambda repressor-like DNA-binding domains"/>
    <property type="match status" value="1"/>
</dbReference>
<proteinExistence type="predicted"/>
<organism evidence="2 3">
    <name type="scientific">Rhizobium rhododendri</name>
    <dbReference type="NCBI Taxonomy" id="2506430"/>
    <lineage>
        <taxon>Bacteria</taxon>
        <taxon>Pseudomonadati</taxon>
        <taxon>Pseudomonadota</taxon>
        <taxon>Alphaproteobacteria</taxon>
        <taxon>Hyphomicrobiales</taxon>
        <taxon>Rhizobiaceae</taxon>
        <taxon>Rhizobium/Agrobacterium group</taxon>
        <taxon>Rhizobium</taxon>
    </lineage>
</organism>
<protein>
    <submittedName>
        <fullName evidence="2">Helix-turn-helix domain-containing protein</fullName>
    </submittedName>
</protein>
<dbReference type="InterPro" id="IPR001387">
    <property type="entry name" value="Cro/C1-type_HTH"/>
</dbReference>
<name>A0ABY8IQL7_9HYPH</name>
<keyword evidence="3" id="KW-1185">Reference proteome</keyword>
<evidence type="ECO:0000313" key="2">
    <source>
        <dbReference type="EMBL" id="WFS25740.1"/>
    </source>
</evidence>
<reference evidence="2 3" key="1">
    <citation type="journal article" date="2019" name="Phytopathology">
        <title>A Novel Group of Rhizobium tumorigenes-Like Agrobacteria Associated with Crown Gall Disease of Rhododendron and Blueberry.</title>
        <authorList>
            <person name="Kuzmanovic N."/>
            <person name="Behrens P."/>
            <person name="Idczak E."/>
            <person name="Wagner S."/>
            <person name="Gotz M."/>
            <person name="Sproer C."/>
            <person name="Bunk B."/>
            <person name="Overmann J."/>
            <person name="Smalla K."/>
        </authorList>
    </citation>
    <scope>NUCLEOTIDE SEQUENCE [LARGE SCALE GENOMIC DNA]</scope>
    <source>
        <strain evidence="3">rho-6.2</strain>
        <plasmid evidence="2">unnamed1</plasmid>
    </source>
</reference>